<organism evidence="2 3">
    <name type="scientific">Acetilactobacillus jinshanensis</name>
    <dbReference type="NCBI Taxonomy" id="1720083"/>
    <lineage>
        <taxon>Bacteria</taxon>
        <taxon>Bacillati</taxon>
        <taxon>Bacillota</taxon>
        <taxon>Bacilli</taxon>
        <taxon>Lactobacillales</taxon>
        <taxon>Lactobacillaceae</taxon>
        <taxon>Acetilactobacillus</taxon>
    </lineage>
</organism>
<evidence type="ECO:0000313" key="3">
    <source>
        <dbReference type="Proteomes" id="UP000294321"/>
    </source>
</evidence>
<dbReference type="Proteomes" id="UP000294321">
    <property type="component" value="Chromosome"/>
</dbReference>
<feature type="domain" description="Plasmid replication protein RepL" evidence="1">
    <location>
        <begin position="7"/>
        <end position="78"/>
    </location>
</feature>
<dbReference type="SUPFAM" id="SSF46785">
    <property type="entry name" value="Winged helix' DNA-binding domain"/>
    <property type="match status" value="1"/>
</dbReference>
<dbReference type="GO" id="GO:0006260">
    <property type="term" value="P:DNA replication"/>
    <property type="evidence" value="ECO:0007669"/>
    <property type="project" value="InterPro"/>
</dbReference>
<proteinExistence type="predicted"/>
<dbReference type="RefSeq" id="WP_133441830.1">
    <property type="nucleotide sequence ID" value="NZ_CP034726.1"/>
</dbReference>
<sequence>MLRTFGDLLGRSNPEYKVMKYLLDHFYQNEILKASADQIASQLNLDSKVVSDFMSRLVKSGKLIHNGGMYFLNTDLVLNR</sequence>
<dbReference type="InterPro" id="IPR008813">
    <property type="entry name" value="Plasmid_replication_RepL"/>
</dbReference>
<gene>
    <name evidence="2" type="ORF">ELX58_03775</name>
</gene>
<evidence type="ECO:0000313" key="2">
    <source>
        <dbReference type="EMBL" id="QBP18271.1"/>
    </source>
</evidence>
<evidence type="ECO:0000259" key="1">
    <source>
        <dbReference type="Pfam" id="PF05732"/>
    </source>
</evidence>
<name>A0A4P6ZKH2_9LACO</name>
<dbReference type="InterPro" id="IPR036390">
    <property type="entry name" value="WH_DNA-bd_sf"/>
</dbReference>
<reference evidence="3" key="1">
    <citation type="submission" date="2018-12" db="EMBL/GenBank/DDBJ databases">
        <title>A new species of lactobacillus.</title>
        <authorList>
            <person name="Jian Y."/>
            <person name="Xin L."/>
            <person name="Hong Z.J."/>
            <person name="Ming L.Z."/>
            <person name="Hong X.Z."/>
        </authorList>
    </citation>
    <scope>NUCLEOTIDE SEQUENCE [LARGE SCALE GENOMIC DNA]</scope>
    <source>
        <strain evidence="3">HSLZ-75</strain>
    </source>
</reference>
<dbReference type="Pfam" id="PF05732">
    <property type="entry name" value="RepL"/>
    <property type="match status" value="1"/>
</dbReference>
<accession>A0A4P6ZKH2</accession>
<dbReference type="KEGG" id="lji:ELX58_03775"/>
<keyword evidence="3" id="KW-1185">Reference proteome</keyword>
<dbReference type="AlphaFoldDB" id="A0A4P6ZKH2"/>
<dbReference type="EMBL" id="CP034726">
    <property type="protein sequence ID" value="QBP18271.1"/>
    <property type="molecule type" value="Genomic_DNA"/>
</dbReference>
<dbReference type="GO" id="GO:0006276">
    <property type="term" value="P:plasmid maintenance"/>
    <property type="evidence" value="ECO:0007669"/>
    <property type="project" value="InterPro"/>
</dbReference>
<protein>
    <recommendedName>
        <fullName evidence="1">Plasmid replication protein RepL domain-containing protein</fullName>
    </recommendedName>
</protein>